<gene>
    <name evidence="1" type="ORF">L195_g044622</name>
</gene>
<proteinExistence type="predicted"/>
<comment type="caution">
    <text evidence="1">The sequence shown here is derived from an EMBL/GenBank/DDBJ whole genome shotgun (WGS) entry which is preliminary data.</text>
</comment>
<protein>
    <submittedName>
        <fullName evidence="1">Uncharacterized protein</fullName>
    </submittedName>
</protein>
<accession>A0A2K3MCM1</accession>
<sequence length="42" mass="5006">MQEQFAWESYLAKRFYTDNCGCLEEQVISTLEVRRKTGHHLS</sequence>
<dbReference type="Proteomes" id="UP000236291">
    <property type="component" value="Unassembled WGS sequence"/>
</dbReference>
<reference evidence="1 2" key="1">
    <citation type="journal article" date="2014" name="Am. J. Bot.">
        <title>Genome assembly and annotation for red clover (Trifolium pratense; Fabaceae).</title>
        <authorList>
            <person name="Istvanek J."/>
            <person name="Jaros M."/>
            <person name="Krenek A."/>
            <person name="Repkova J."/>
        </authorList>
    </citation>
    <scope>NUCLEOTIDE SEQUENCE [LARGE SCALE GENOMIC DNA]</scope>
    <source>
        <strain evidence="2">cv. Tatra</strain>
        <tissue evidence="1">Young leaves</tissue>
    </source>
</reference>
<dbReference type="AlphaFoldDB" id="A0A2K3MCM1"/>
<organism evidence="1 2">
    <name type="scientific">Trifolium pratense</name>
    <name type="common">Red clover</name>
    <dbReference type="NCBI Taxonomy" id="57577"/>
    <lineage>
        <taxon>Eukaryota</taxon>
        <taxon>Viridiplantae</taxon>
        <taxon>Streptophyta</taxon>
        <taxon>Embryophyta</taxon>
        <taxon>Tracheophyta</taxon>
        <taxon>Spermatophyta</taxon>
        <taxon>Magnoliopsida</taxon>
        <taxon>eudicotyledons</taxon>
        <taxon>Gunneridae</taxon>
        <taxon>Pentapetalae</taxon>
        <taxon>rosids</taxon>
        <taxon>fabids</taxon>
        <taxon>Fabales</taxon>
        <taxon>Fabaceae</taxon>
        <taxon>Papilionoideae</taxon>
        <taxon>50 kb inversion clade</taxon>
        <taxon>NPAAA clade</taxon>
        <taxon>Hologalegina</taxon>
        <taxon>IRL clade</taxon>
        <taxon>Trifolieae</taxon>
        <taxon>Trifolium</taxon>
    </lineage>
</organism>
<reference evidence="1 2" key="2">
    <citation type="journal article" date="2017" name="Front. Plant Sci.">
        <title>Gene Classification and Mining of Molecular Markers Useful in Red Clover (Trifolium pratense) Breeding.</title>
        <authorList>
            <person name="Istvanek J."/>
            <person name="Dluhosova J."/>
            <person name="Dluhos P."/>
            <person name="Patkova L."/>
            <person name="Nedelnik J."/>
            <person name="Repkova J."/>
        </authorList>
    </citation>
    <scope>NUCLEOTIDE SEQUENCE [LARGE SCALE GENOMIC DNA]</scope>
    <source>
        <strain evidence="2">cv. Tatra</strain>
        <tissue evidence="1">Young leaves</tissue>
    </source>
</reference>
<evidence type="ECO:0000313" key="1">
    <source>
        <dbReference type="EMBL" id="PNX88516.1"/>
    </source>
</evidence>
<dbReference type="EMBL" id="ASHM01056891">
    <property type="protein sequence ID" value="PNX88516.1"/>
    <property type="molecule type" value="Genomic_DNA"/>
</dbReference>
<name>A0A2K3MCM1_TRIPR</name>
<evidence type="ECO:0000313" key="2">
    <source>
        <dbReference type="Proteomes" id="UP000236291"/>
    </source>
</evidence>
<feature type="non-terminal residue" evidence="1">
    <location>
        <position position="42"/>
    </location>
</feature>